<dbReference type="GO" id="GO:0016746">
    <property type="term" value="F:acyltransferase activity"/>
    <property type="evidence" value="ECO:0007669"/>
    <property type="project" value="UniProtKB-KW"/>
</dbReference>
<dbReference type="InterPro" id="IPR000542">
    <property type="entry name" value="Carn_acyl_trans"/>
</dbReference>
<dbReference type="InterPro" id="IPR039551">
    <property type="entry name" value="Cho/carn_acyl_trans"/>
</dbReference>
<proteinExistence type="inferred from homology"/>
<accession>A0A7E6EHC7</accession>
<dbReference type="PANTHER" id="PTHR22589:SF103">
    <property type="entry name" value="CARNITINE O-ACETYL-TRANSFERASE, ISOFORM A-RELATED"/>
    <property type="match status" value="1"/>
</dbReference>
<keyword evidence="3" id="KW-0012">Acyltransferase</keyword>
<dbReference type="Gene3D" id="3.30.559.10">
    <property type="entry name" value="Chloramphenicol acetyltransferase-like domain"/>
    <property type="match status" value="2"/>
</dbReference>
<evidence type="ECO:0000256" key="1">
    <source>
        <dbReference type="ARBA" id="ARBA00005232"/>
    </source>
</evidence>
<comment type="similarity">
    <text evidence="1">Belongs to the carnitine/choline acetyltransferase family.</text>
</comment>
<dbReference type="RefSeq" id="XP_036354718.1">
    <property type="nucleotide sequence ID" value="XM_036498825.1"/>
</dbReference>
<evidence type="ECO:0000256" key="3">
    <source>
        <dbReference type="ARBA" id="ARBA00023315"/>
    </source>
</evidence>
<evidence type="ECO:0000256" key="2">
    <source>
        <dbReference type="ARBA" id="ARBA00022679"/>
    </source>
</evidence>
<dbReference type="SUPFAM" id="SSF52777">
    <property type="entry name" value="CoA-dependent acyltransferases"/>
    <property type="match status" value="2"/>
</dbReference>
<evidence type="ECO:0000259" key="5">
    <source>
        <dbReference type="Pfam" id="PF00755"/>
    </source>
</evidence>
<dbReference type="InterPro" id="IPR023213">
    <property type="entry name" value="CAT-like_dom_sf"/>
</dbReference>
<reference evidence="7" key="1">
    <citation type="submission" date="2025-08" db="UniProtKB">
        <authorList>
            <consortium name="RefSeq"/>
        </authorList>
    </citation>
    <scope>IDENTIFICATION</scope>
</reference>
<name>A0A7E6EHC7_9MOLL</name>
<keyword evidence="6" id="KW-1185">Reference proteome</keyword>
<feature type="domain" description="Choline/carnitine acyltransferase" evidence="5">
    <location>
        <begin position="23"/>
        <end position="190"/>
    </location>
</feature>
<feature type="domain" description="Choline/carnitine acyltransferase" evidence="5">
    <location>
        <begin position="192"/>
        <end position="290"/>
    </location>
</feature>
<dbReference type="Gene3D" id="3.30.559.70">
    <property type="entry name" value="Choline/Carnitine o-acyltransferase, domain 2"/>
    <property type="match status" value="1"/>
</dbReference>
<protein>
    <submittedName>
        <fullName evidence="7">Carnitine O-acetyltransferase-like</fullName>
    </submittedName>
</protein>
<organism evidence="6 7">
    <name type="scientific">Octopus sinensis</name>
    <name type="common">East Asian common octopus</name>
    <dbReference type="NCBI Taxonomy" id="2607531"/>
    <lineage>
        <taxon>Eukaryota</taxon>
        <taxon>Metazoa</taxon>
        <taxon>Spiralia</taxon>
        <taxon>Lophotrochozoa</taxon>
        <taxon>Mollusca</taxon>
        <taxon>Cephalopoda</taxon>
        <taxon>Coleoidea</taxon>
        <taxon>Octopodiformes</taxon>
        <taxon>Octopoda</taxon>
        <taxon>Incirrata</taxon>
        <taxon>Octopodidae</taxon>
        <taxon>Octopus</taxon>
    </lineage>
</organism>
<dbReference type="PANTHER" id="PTHR22589">
    <property type="entry name" value="CARNITINE O-ACYLTRANSFERASE"/>
    <property type="match status" value="1"/>
</dbReference>
<dbReference type="KEGG" id="osn:115228064"/>
<keyword evidence="2" id="KW-0808">Transferase</keyword>
<gene>
    <name evidence="7" type="primary">LOC115228064</name>
</gene>
<feature type="active site" description="Proton acceptor" evidence="4">
    <location>
        <position position="100"/>
    </location>
</feature>
<evidence type="ECO:0000313" key="6">
    <source>
        <dbReference type="Proteomes" id="UP000515154"/>
    </source>
</evidence>
<evidence type="ECO:0000256" key="4">
    <source>
        <dbReference type="PIRSR" id="PIRSR600542-1"/>
    </source>
</evidence>
<dbReference type="AlphaFoldDB" id="A0A7E6EHC7"/>
<dbReference type="InterPro" id="IPR042231">
    <property type="entry name" value="Cho/carn_acyl_trans_2"/>
</dbReference>
<sequence length="304" mass="34363">MGQMFYQTLPAYFIRKFDYFFLDSLNVANICTILDCICILCIDTPDINNNKENDTKSTKSSVLAHMLHGHGTHTANRWFDKTLQLVYKLEDGYYGMTYEHTPAEGVALAKLAQFIHDPKTCGPSTKKWRTILIPRFCTFKSTSKTIFRKINNVGCRYLKFDKFGKNLIKSLKISPDAFIQVAFQLAYYRFLAVSGKGTDRHLSALKWIGMENGVTLPSFFENEAFGDYFRFRISTSQVPISGEGVLVFGPACQNGYGICYNPQDEFILFSITTFLLSEITDVDAMCSGLSEALSYQYSLLGSAD</sequence>
<dbReference type="Proteomes" id="UP000515154">
    <property type="component" value="Unplaced"/>
</dbReference>
<evidence type="ECO:0000313" key="7">
    <source>
        <dbReference type="RefSeq" id="XP_036354718.1"/>
    </source>
</evidence>
<dbReference type="Pfam" id="PF00755">
    <property type="entry name" value="Carn_acyltransf"/>
    <property type="match status" value="2"/>
</dbReference>